<comment type="caution">
    <text evidence="2">The sequence shown here is derived from an EMBL/GenBank/DDBJ whole genome shotgun (WGS) entry which is preliminary data.</text>
</comment>
<evidence type="ECO:0000313" key="2">
    <source>
        <dbReference type="EMBL" id="KAK8587759.1"/>
    </source>
</evidence>
<keyword evidence="3" id="KW-1185">Reference proteome</keyword>
<organism evidence="2 3">
    <name type="scientific">Hibiscus sabdariffa</name>
    <name type="common">roselle</name>
    <dbReference type="NCBI Taxonomy" id="183260"/>
    <lineage>
        <taxon>Eukaryota</taxon>
        <taxon>Viridiplantae</taxon>
        <taxon>Streptophyta</taxon>
        <taxon>Embryophyta</taxon>
        <taxon>Tracheophyta</taxon>
        <taxon>Spermatophyta</taxon>
        <taxon>Magnoliopsida</taxon>
        <taxon>eudicotyledons</taxon>
        <taxon>Gunneridae</taxon>
        <taxon>Pentapetalae</taxon>
        <taxon>rosids</taxon>
        <taxon>malvids</taxon>
        <taxon>Malvales</taxon>
        <taxon>Malvaceae</taxon>
        <taxon>Malvoideae</taxon>
        <taxon>Hibiscus</taxon>
    </lineage>
</organism>
<feature type="region of interest" description="Disordered" evidence="1">
    <location>
        <begin position="1"/>
        <end position="30"/>
    </location>
</feature>
<name>A0ABR2FUN2_9ROSI</name>
<proteinExistence type="predicted"/>
<dbReference type="EMBL" id="JBBPBM010000004">
    <property type="protein sequence ID" value="KAK8587759.1"/>
    <property type="molecule type" value="Genomic_DNA"/>
</dbReference>
<evidence type="ECO:0000313" key="3">
    <source>
        <dbReference type="Proteomes" id="UP001472677"/>
    </source>
</evidence>
<dbReference type="PANTHER" id="PTHR34278:SF5">
    <property type="entry name" value="SITE, PUTATIVE-RELATED"/>
    <property type="match status" value="1"/>
</dbReference>
<dbReference type="Proteomes" id="UP001472677">
    <property type="component" value="Unassembled WGS sequence"/>
</dbReference>
<gene>
    <name evidence="2" type="ORF">V6N12_022237</name>
</gene>
<accession>A0ABR2FUN2</accession>
<protein>
    <submittedName>
        <fullName evidence="2">Uncharacterized protein</fullName>
    </submittedName>
</protein>
<evidence type="ECO:0000256" key="1">
    <source>
        <dbReference type="SAM" id="MobiDB-lite"/>
    </source>
</evidence>
<sequence>MKREARQHGTFRTYPVQPSRQNPRPKTHVQRLDSVPVVAGSFSDVRSKASSHSDFTGKFGKSQWVQCHLNPVSKSNDETKGTQKFRTSNMAGFKISGHSATGILDYLDSFNEEDEIYDHHANDPEDDYENGDDDDFMAKFWSLHDKQNDSDDNNNEDDHMSFCDVGFMLEIEEDEG</sequence>
<reference evidence="2 3" key="1">
    <citation type="journal article" date="2024" name="G3 (Bethesda)">
        <title>Genome assembly of Hibiscus sabdariffa L. provides insights into metabolisms of medicinal natural products.</title>
        <authorList>
            <person name="Kim T."/>
        </authorList>
    </citation>
    <scope>NUCLEOTIDE SEQUENCE [LARGE SCALE GENOMIC DNA]</scope>
    <source>
        <strain evidence="2">TK-2024</strain>
        <tissue evidence="2">Old leaves</tissue>
    </source>
</reference>
<dbReference type="PANTHER" id="PTHR34278">
    <property type="entry name" value="PROTEIN THI031, PUTATIVE-RELATED"/>
    <property type="match status" value="1"/>
</dbReference>